<organism evidence="4 5">
    <name type="scientific">Xyrichtys novacula</name>
    <name type="common">Pearly razorfish</name>
    <name type="synonym">Hemipteronotus novacula</name>
    <dbReference type="NCBI Taxonomy" id="13765"/>
    <lineage>
        <taxon>Eukaryota</taxon>
        <taxon>Metazoa</taxon>
        <taxon>Chordata</taxon>
        <taxon>Craniata</taxon>
        <taxon>Vertebrata</taxon>
        <taxon>Euteleostomi</taxon>
        <taxon>Actinopterygii</taxon>
        <taxon>Neopterygii</taxon>
        <taxon>Teleostei</taxon>
        <taxon>Neoteleostei</taxon>
        <taxon>Acanthomorphata</taxon>
        <taxon>Eupercaria</taxon>
        <taxon>Labriformes</taxon>
        <taxon>Labridae</taxon>
        <taxon>Xyrichtys</taxon>
    </lineage>
</organism>
<evidence type="ECO:0000313" key="4">
    <source>
        <dbReference type="EMBL" id="CAJ1067740.1"/>
    </source>
</evidence>
<dbReference type="PANTHER" id="PTHR11913">
    <property type="entry name" value="COFILIN-RELATED"/>
    <property type="match status" value="1"/>
</dbReference>
<accession>A0AAV1G3J0</accession>
<dbReference type="SUPFAM" id="SSF55753">
    <property type="entry name" value="Actin depolymerizing proteins"/>
    <property type="match status" value="1"/>
</dbReference>
<keyword evidence="5" id="KW-1185">Reference proteome</keyword>
<dbReference type="SMART" id="SM00102">
    <property type="entry name" value="ADF"/>
    <property type="match status" value="1"/>
</dbReference>
<dbReference type="Pfam" id="PF00241">
    <property type="entry name" value="Cofilin_ADF"/>
    <property type="match status" value="1"/>
</dbReference>
<dbReference type="GO" id="GO:0015629">
    <property type="term" value="C:actin cytoskeleton"/>
    <property type="evidence" value="ECO:0007669"/>
    <property type="project" value="InterPro"/>
</dbReference>
<name>A0AAV1G3J0_XYRNO</name>
<sequence length="162" mass="18750">MSGIQVTDNVKDIISRMKVKRCDDDVNKRLRIITFTIQNDIIDVDKCFCQEEFETEDPFQKLTKLMTDDTCFYALYDCHFETKEGSKKEELIFVTWIPDGIKIKLRMSYASSKNAIKNLMKGVKHDFQVNDRADFCSRLILADCLEKSAPPVKMIEGKCLSD</sequence>
<dbReference type="GO" id="GO:0003779">
    <property type="term" value="F:actin binding"/>
    <property type="evidence" value="ECO:0007669"/>
    <property type="project" value="UniProtKB-KW"/>
</dbReference>
<dbReference type="Proteomes" id="UP001178508">
    <property type="component" value="Chromosome 11"/>
</dbReference>
<dbReference type="InterPro" id="IPR029006">
    <property type="entry name" value="ADF-H/Gelsolin-like_dom_sf"/>
</dbReference>
<proteinExistence type="inferred from homology"/>
<evidence type="ECO:0000313" key="5">
    <source>
        <dbReference type="Proteomes" id="UP001178508"/>
    </source>
</evidence>
<dbReference type="InterPro" id="IPR017904">
    <property type="entry name" value="ADF/Cofilin"/>
</dbReference>
<evidence type="ECO:0000256" key="2">
    <source>
        <dbReference type="ARBA" id="ARBA00023203"/>
    </source>
</evidence>
<dbReference type="EMBL" id="OY660874">
    <property type="protein sequence ID" value="CAJ1067740.1"/>
    <property type="molecule type" value="Genomic_DNA"/>
</dbReference>
<gene>
    <name evidence="4" type="ORF">XNOV1_A015134</name>
</gene>
<comment type="similarity">
    <text evidence="1">Belongs to the actin-binding proteins ADF family.</text>
</comment>
<dbReference type="PRINTS" id="PR00006">
    <property type="entry name" value="COFILIN"/>
</dbReference>
<dbReference type="GO" id="GO:0030042">
    <property type="term" value="P:actin filament depolymerization"/>
    <property type="evidence" value="ECO:0007669"/>
    <property type="project" value="InterPro"/>
</dbReference>
<evidence type="ECO:0000259" key="3">
    <source>
        <dbReference type="PROSITE" id="PS51263"/>
    </source>
</evidence>
<dbReference type="CDD" id="cd11286">
    <property type="entry name" value="ADF_cofilin_like"/>
    <property type="match status" value="1"/>
</dbReference>
<keyword evidence="2" id="KW-0009">Actin-binding</keyword>
<protein>
    <submittedName>
        <fullName evidence="4">Cofilin-1-like</fullName>
    </submittedName>
</protein>
<reference evidence="4" key="1">
    <citation type="submission" date="2023-08" db="EMBL/GenBank/DDBJ databases">
        <authorList>
            <person name="Alioto T."/>
            <person name="Alioto T."/>
            <person name="Gomez Garrido J."/>
        </authorList>
    </citation>
    <scope>NUCLEOTIDE SEQUENCE</scope>
</reference>
<feature type="domain" description="ADF-H" evidence="3">
    <location>
        <begin position="3"/>
        <end position="145"/>
    </location>
</feature>
<dbReference type="Gene3D" id="3.40.20.10">
    <property type="entry name" value="Severin"/>
    <property type="match status" value="1"/>
</dbReference>
<dbReference type="InterPro" id="IPR002108">
    <property type="entry name" value="ADF-H"/>
</dbReference>
<evidence type="ECO:0000256" key="1">
    <source>
        <dbReference type="ARBA" id="ARBA00006844"/>
    </source>
</evidence>
<dbReference type="PROSITE" id="PS51263">
    <property type="entry name" value="ADF_H"/>
    <property type="match status" value="1"/>
</dbReference>
<dbReference type="AlphaFoldDB" id="A0AAV1G3J0"/>